<evidence type="ECO:0000259" key="2">
    <source>
        <dbReference type="Pfam" id="PF08327"/>
    </source>
</evidence>
<dbReference type="Pfam" id="PF08327">
    <property type="entry name" value="AHSA1"/>
    <property type="match status" value="1"/>
</dbReference>
<reference evidence="3 4" key="1">
    <citation type="journal article" date="2017" name="Int. J. Syst. Evol. Microbiol.">
        <title>Marinicauda algicola sp. nov., isolated from a marine red alga Rhodosorus marinus.</title>
        <authorList>
            <person name="Jeong S.E."/>
            <person name="Jeon S.H."/>
            <person name="Chun B.H."/>
            <person name="Kim D.W."/>
            <person name="Jeon C.O."/>
        </authorList>
    </citation>
    <scope>NUCLEOTIDE SEQUENCE [LARGE SCALE GENOMIC DNA]</scope>
    <source>
        <strain evidence="3 4">JCM 31718</strain>
    </source>
</reference>
<dbReference type="Gene3D" id="3.30.530.20">
    <property type="match status" value="1"/>
</dbReference>
<sequence length="170" mass="18977">MRRSPPTRRPLRMTTRTDPALAPIVKTLSVKANPERAFDVFARQMGDWWPVHRMAVSPGAKGAPPRAVTVEPFAGGRIYETAPDGEEFDWGVIAVFEPGRRLEFSWYPGLPPEKATRVGVRFEAEGQGCRVTLVHDGWEGRPGGREARPDYVTGWDYVFGQCYGGYLEPA</sequence>
<dbReference type="Proteomes" id="UP000308054">
    <property type="component" value="Unassembled WGS sequence"/>
</dbReference>
<dbReference type="SUPFAM" id="SSF55961">
    <property type="entry name" value="Bet v1-like"/>
    <property type="match status" value="1"/>
</dbReference>
<dbReference type="InterPro" id="IPR023393">
    <property type="entry name" value="START-like_dom_sf"/>
</dbReference>
<protein>
    <recommendedName>
        <fullName evidence="2">Activator of Hsp90 ATPase homologue 1/2-like C-terminal domain-containing protein</fullName>
    </recommendedName>
</protein>
<evidence type="ECO:0000256" key="1">
    <source>
        <dbReference type="ARBA" id="ARBA00006817"/>
    </source>
</evidence>
<organism evidence="3 4">
    <name type="scientific">Marinicauda algicola</name>
    <dbReference type="NCBI Taxonomy" id="2029849"/>
    <lineage>
        <taxon>Bacteria</taxon>
        <taxon>Pseudomonadati</taxon>
        <taxon>Pseudomonadota</taxon>
        <taxon>Alphaproteobacteria</taxon>
        <taxon>Maricaulales</taxon>
        <taxon>Maricaulaceae</taxon>
        <taxon>Marinicauda</taxon>
    </lineage>
</organism>
<feature type="domain" description="Activator of Hsp90 ATPase homologue 1/2-like C-terminal" evidence="2">
    <location>
        <begin position="32"/>
        <end position="158"/>
    </location>
</feature>
<evidence type="ECO:0000313" key="4">
    <source>
        <dbReference type="Proteomes" id="UP000308054"/>
    </source>
</evidence>
<name>A0A4S2GZI4_9PROT</name>
<gene>
    <name evidence="3" type="ORF">E5163_11360</name>
</gene>
<accession>A0A4S2GZI4</accession>
<dbReference type="AlphaFoldDB" id="A0A4S2GZI4"/>
<dbReference type="EMBL" id="SRXW01000003">
    <property type="protein sequence ID" value="TGY88408.1"/>
    <property type="molecule type" value="Genomic_DNA"/>
</dbReference>
<dbReference type="InterPro" id="IPR013538">
    <property type="entry name" value="ASHA1/2-like_C"/>
</dbReference>
<comment type="similarity">
    <text evidence="1">Belongs to the AHA1 family.</text>
</comment>
<comment type="caution">
    <text evidence="3">The sequence shown here is derived from an EMBL/GenBank/DDBJ whole genome shotgun (WGS) entry which is preliminary data.</text>
</comment>
<keyword evidence="4" id="KW-1185">Reference proteome</keyword>
<proteinExistence type="inferred from homology"/>
<evidence type="ECO:0000313" key="3">
    <source>
        <dbReference type="EMBL" id="TGY88408.1"/>
    </source>
</evidence>